<comment type="similarity">
    <text evidence="1">Belongs to the IMPACT family.</text>
</comment>
<dbReference type="InterPro" id="IPR020568">
    <property type="entry name" value="Ribosomal_Su5_D2-typ_SF"/>
</dbReference>
<dbReference type="PANTHER" id="PTHR16301:SF20">
    <property type="entry name" value="IMPACT FAMILY MEMBER YIGZ"/>
    <property type="match status" value="1"/>
</dbReference>
<dbReference type="PANTHER" id="PTHR16301">
    <property type="entry name" value="IMPACT-RELATED"/>
    <property type="match status" value="1"/>
</dbReference>
<dbReference type="EMBL" id="HF563609">
    <property type="protein sequence ID" value="CCP26002.1"/>
    <property type="molecule type" value="Genomic_DNA"/>
</dbReference>
<sequence>MCKAEFLTVAKPSESLYTVKKSKFISNVVPIKDNEEAEDYIKKIRKKYWDATHNVYAYVLGLNDDIQKFSDDGEPSGTAGKPVLEVIKSNNVKNVLIVVTRYFGGILLGAGGLVRAYSESASRGLKNSSIIKKIRCNAYKITTDYNMLGKVQWELNQRNIIISDISYTENVQMNIYVPIIYNIDLEQLISNITSGSALIEWVGNYYATQ</sequence>
<dbReference type="InterPro" id="IPR020569">
    <property type="entry name" value="UPF0029_Impact_CS"/>
</dbReference>
<reference evidence="5" key="1">
    <citation type="journal article" date="2013" name="Genome Announc.">
        <title>First genome sequence of a syntrophic acetate-oxidizing bacterium, Tepidanaerobacter acetatoxydans strain Re1.</title>
        <authorList>
            <person name="Manzoor S."/>
            <person name="Bongcam-Rudloff E."/>
            <person name="Schnurer A."/>
            <person name="Muller B."/>
        </authorList>
    </citation>
    <scope>NUCLEOTIDE SEQUENCE [LARGE SCALE GENOMIC DNA]</scope>
    <source>
        <strain evidence="5">Re1</strain>
    </source>
</reference>
<gene>
    <name evidence="4" type="primary">yvyE</name>
    <name evidence="4" type="ordered locus">TEPIRE1_1278</name>
</gene>
<name>F4LT45_TEPAE</name>
<dbReference type="GO" id="GO:0005737">
    <property type="term" value="C:cytoplasm"/>
    <property type="evidence" value="ECO:0007669"/>
    <property type="project" value="TreeGrafter"/>
</dbReference>
<dbReference type="PROSITE" id="PS00910">
    <property type="entry name" value="UPF0029"/>
    <property type="match status" value="1"/>
</dbReference>
<dbReference type="InterPro" id="IPR015269">
    <property type="entry name" value="UPF0029_Impact_C"/>
</dbReference>
<organism evidence="4 5">
    <name type="scientific">Tepidanaerobacter acetatoxydans (strain DSM 21804 / JCM 16047 / Re1)</name>
    <dbReference type="NCBI Taxonomy" id="1209989"/>
    <lineage>
        <taxon>Bacteria</taxon>
        <taxon>Bacillati</taxon>
        <taxon>Bacillota</taxon>
        <taxon>Clostridia</taxon>
        <taxon>Thermosediminibacterales</taxon>
        <taxon>Tepidanaerobacteraceae</taxon>
        <taxon>Tepidanaerobacter</taxon>
    </lineage>
</organism>
<dbReference type="Proteomes" id="UP000010802">
    <property type="component" value="Chromosome"/>
</dbReference>
<dbReference type="PATRIC" id="fig|1209989.3.peg.1415"/>
<dbReference type="OrthoDB" id="9813771at2"/>
<dbReference type="Pfam" id="PF09186">
    <property type="entry name" value="DUF1949"/>
    <property type="match status" value="1"/>
</dbReference>
<dbReference type="Gene3D" id="3.30.230.30">
    <property type="entry name" value="Impact, N-terminal domain"/>
    <property type="match status" value="1"/>
</dbReference>
<protein>
    <submittedName>
        <fullName evidence="4">IMPACT family member YvyE</fullName>
    </submittedName>
</protein>
<dbReference type="InterPro" id="IPR001498">
    <property type="entry name" value="Impact_N"/>
</dbReference>
<dbReference type="InterPro" id="IPR015796">
    <property type="entry name" value="Impact_YigZ-like"/>
</dbReference>
<dbReference type="Gene3D" id="3.30.70.240">
    <property type="match status" value="1"/>
</dbReference>
<dbReference type="SUPFAM" id="SSF54211">
    <property type="entry name" value="Ribosomal protein S5 domain 2-like"/>
    <property type="match status" value="1"/>
</dbReference>
<dbReference type="AlphaFoldDB" id="F4LT45"/>
<proteinExistence type="inferred from homology"/>
<dbReference type="InterPro" id="IPR036956">
    <property type="entry name" value="Impact_N_sf"/>
</dbReference>
<evidence type="ECO:0000256" key="1">
    <source>
        <dbReference type="ARBA" id="ARBA00007665"/>
    </source>
</evidence>
<evidence type="ECO:0000259" key="3">
    <source>
        <dbReference type="Pfam" id="PF09186"/>
    </source>
</evidence>
<dbReference type="KEGG" id="tep:TepRe1_1168"/>
<dbReference type="InterPro" id="IPR035647">
    <property type="entry name" value="EFG_III/V"/>
</dbReference>
<dbReference type="Pfam" id="PF01205">
    <property type="entry name" value="Impact_N"/>
    <property type="match status" value="1"/>
</dbReference>
<dbReference type="STRING" id="1209989.TepRe1_1168"/>
<accession>L0S2H0</accession>
<evidence type="ECO:0000313" key="4">
    <source>
        <dbReference type="EMBL" id="CCP26002.1"/>
    </source>
</evidence>
<dbReference type="eggNOG" id="COG1739">
    <property type="taxonomic scope" value="Bacteria"/>
</dbReference>
<dbReference type="SUPFAM" id="SSF54980">
    <property type="entry name" value="EF-G C-terminal domain-like"/>
    <property type="match status" value="1"/>
</dbReference>
<dbReference type="HOGENOM" id="CLU_083552_1_1_9"/>
<evidence type="ECO:0000259" key="2">
    <source>
        <dbReference type="Pfam" id="PF01205"/>
    </source>
</evidence>
<dbReference type="InterPro" id="IPR023582">
    <property type="entry name" value="Impact"/>
</dbReference>
<accession>F4LT45</accession>
<dbReference type="GO" id="GO:0006446">
    <property type="term" value="P:regulation of translational initiation"/>
    <property type="evidence" value="ECO:0007669"/>
    <property type="project" value="TreeGrafter"/>
</dbReference>
<feature type="domain" description="UPF0029" evidence="3">
    <location>
        <begin position="141"/>
        <end position="195"/>
    </location>
</feature>
<dbReference type="RefSeq" id="WP_013778237.1">
    <property type="nucleotide sequence ID" value="NC_015519.1"/>
</dbReference>
<keyword evidence="5" id="KW-1185">Reference proteome</keyword>
<feature type="domain" description="Impact N-terminal" evidence="2">
    <location>
        <begin position="20"/>
        <end position="123"/>
    </location>
</feature>
<dbReference type="KEGG" id="tae:TepiRe1_1278"/>
<dbReference type="NCBIfam" id="TIGR00257">
    <property type="entry name" value="IMPACT_YIGZ"/>
    <property type="match status" value="1"/>
</dbReference>
<evidence type="ECO:0000313" key="5">
    <source>
        <dbReference type="Proteomes" id="UP000010802"/>
    </source>
</evidence>